<dbReference type="InterPro" id="IPR020550">
    <property type="entry name" value="Inositol_monophosphatase_CS"/>
</dbReference>
<dbReference type="PROSITE" id="PS00630">
    <property type="entry name" value="IMP_2"/>
    <property type="match status" value="1"/>
</dbReference>
<dbReference type="GO" id="GO:0046854">
    <property type="term" value="P:phosphatidylinositol phosphate biosynthetic process"/>
    <property type="evidence" value="ECO:0007669"/>
    <property type="project" value="InterPro"/>
</dbReference>
<evidence type="ECO:0000256" key="3">
    <source>
        <dbReference type="ARBA" id="ARBA00022801"/>
    </source>
</evidence>
<dbReference type="PANTHER" id="PTHR20854">
    <property type="entry name" value="INOSITOL MONOPHOSPHATASE"/>
    <property type="match status" value="1"/>
</dbReference>
<keyword evidence="2" id="KW-0479">Metal-binding</keyword>
<sequence>MNLEADLRFAHDLADAADAITLPRFRATDLRIETKPDLTPVSESDKGAEEAIRRLVAASGRREGVFGEEFGDDGDVARRWIVDPIDGTRNYVRGVPVWATLLALEVEGELQVAVVSAPALGQRWWASRGAGTFANGELCHVSHVTRVEDAVSSTTSSSDMSDAWRSVTARTWTERGFGDFWQHCLVAQGAVDFAGERELALWDFAAVQLLVEEAGGRCSTLAGERPGHRQSFLSSNGSLHDLIVAELDAR</sequence>
<dbReference type="FunFam" id="3.30.540.10:FF:000003">
    <property type="entry name" value="Inositol-1-monophosphatase"/>
    <property type="match status" value="1"/>
</dbReference>
<dbReference type="AlphaFoldDB" id="A0A6J6NFM6"/>
<dbReference type="PANTHER" id="PTHR20854:SF4">
    <property type="entry name" value="INOSITOL-1-MONOPHOSPHATASE-RELATED"/>
    <property type="match status" value="1"/>
</dbReference>
<dbReference type="SUPFAM" id="SSF56655">
    <property type="entry name" value="Carbohydrate phosphatase"/>
    <property type="match status" value="1"/>
</dbReference>
<dbReference type="InterPro" id="IPR000760">
    <property type="entry name" value="Inositol_monophosphatase-like"/>
</dbReference>
<organism evidence="5">
    <name type="scientific">freshwater metagenome</name>
    <dbReference type="NCBI Taxonomy" id="449393"/>
    <lineage>
        <taxon>unclassified sequences</taxon>
        <taxon>metagenomes</taxon>
        <taxon>ecological metagenomes</taxon>
    </lineage>
</organism>
<dbReference type="Pfam" id="PF00459">
    <property type="entry name" value="Inositol_P"/>
    <property type="match status" value="1"/>
</dbReference>
<proteinExistence type="predicted"/>
<comment type="cofactor">
    <cofactor evidence="1">
        <name>Mg(2+)</name>
        <dbReference type="ChEBI" id="CHEBI:18420"/>
    </cofactor>
</comment>
<dbReference type="GO" id="GO:0046872">
    <property type="term" value="F:metal ion binding"/>
    <property type="evidence" value="ECO:0007669"/>
    <property type="project" value="UniProtKB-KW"/>
</dbReference>
<accession>A0A6J6NFM6</accession>
<name>A0A6J6NFM6_9ZZZZ</name>
<dbReference type="PROSITE" id="PS00629">
    <property type="entry name" value="IMP_1"/>
    <property type="match status" value="1"/>
</dbReference>
<evidence type="ECO:0000256" key="1">
    <source>
        <dbReference type="ARBA" id="ARBA00001946"/>
    </source>
</evidence>
<dbReference type="Gene3D" id="3.30.540.10">
    <property type="entry name" value="Fructose-1,6-Bisphosphatase, subunit A, domain 1"/>
    <property type="match status" value="1"/>
</dbReference>
<dbReference type="GO" id="GO:0007165">
    <property type="term" value="P:signal transduction"/>
    <property type="evidence" value="ECO:0007669"/>
    <property type="project" value="TreeGrafter"/>
</dbReference>
<evidence type="ECO:0000313" key="5">
    <source>
        <dbReference type="EMBL" id="CAB4684956.1"/>
    </source>
</evidence>
<evidence type="ECO:0000256" key="2">
    <source>
        <dbReference type="ARBA" id="ARBA00022723"/>
    </source>
</evidence>
<dbReference type="InterPro" id="IPR020583">
    <property type="entry name" value="Inositol_monoP_metal-BS"/>
</dbReference>
<gene>
    <name evidence="5" type="ORF">UFOPK2399_00211</name>
</gene>
<keyword evidence="4" id="KW-0460">Magnesium</keyword>
<dbReference type="PRINTS" id="PR00377">
    <property type="entry name" value="IMPHPHTASES"/>
</dbReference>
<dbReference type="EMBL" id="CAEZXP010000001">
    <property type="protein sequence ID" value="CAB4684956.1"/>
    <property type="molecule type" value="Genomic_DNA"/>
</dbReference>
<protein>
    <submittedName>
        <fullName evidence="5">Unannotated protein</fullName>
    </submittedName>
</protein>
<dbReference type="GO" id="GO:0008934">
    <property type="term" value="F:inositol monophosphate 1-phosphatase activity"/>
    <property type="evidence" value="ECO:0007669"/>
    <property type="project" value="TreeGrafter"/>
</dbReference>
<keyword evidence="3" id="KW-0378">Hydrolase</keyword>
<reference evidence="5" key="1">
    <citation type="submission" date="2020-05" db="EMBL/GenBank/DDBJ databases">
        <authorList>
            <person name="Chiriac C."/>
            <person name="Salcher M."/>
            <person name="Ghai R."/>
            <person name="Kavagutti S V."/>
        </authorList>
    </citation>
    <scope>NUCLEOTIDE SEQUENCE</scope>
</reference>
<evidence type="ECO:0000256" key="4">
    <source>
        <dbReference type="ARBA" id="ARBA00022842"/>
    </source>
</evidence>
<dbReference type="GO" id="GO:0006020">
    <property type="term" value="P:inositol metabolic process"/>
    <property type="evidence" value="ECO:0007669"/>
    <property type="project" value="TreeGrafter"/>
</dbReference>
<dbReference type="Gene3D" id="3.40.190.80">
    <property type="match status" value="1"/>
</dbReference>